<keyword evidence="1" id="KW-0732">Signal</keyword>
<evidence type="ECO:0000256" key="1">
    <source>
        <dbReference type="SAM" id="SignalP"/>
    </source>
</evidence>
<accession>A0A1M6VH99</accession>
<dbReference type="EMBL" id="LT670844">
    <property type="protein sequence ID" value="SHK80636.1"/>
    <property type="molecule type" value="Genomic_DNA"/>
</dbReference>
<reference evidence="2 3" key="1">
    <citation type="submission" date="2016-11" db="EMBL/GenBank/DDBJ databases">
        <authorList>
            <person name="Jaros S."/>
            <person name="Januszkiewicz K."/>
            <person name="Wedrychowicz H."/>
        </authorList>
    </citation>
    <scope>NUCLEOTIDE SEQUENCE [LARGE SCALE GENOMIC DNA]</scope>
    <source>
        <strain evidence="2 3">GAS499</strain>
    </source>
</reference>
<feature type="signal peptide" evidence="1">
    <location>
        <begin position="1"/>
        <end position="30"/>
    </location>
</feature>
<sequence>MQSISKMMTLSVAALSTLAFVAMATPAAQAAEFCSTNSSGMRGCGFSSLEQCKASMAGINGTCDRDPFYKDTNSALAYQPKQTRARTTLHPAKQSVAQ</sequence>
<dbReference type="Proteomes" id="UP000189935">
    <property type="component" value="Chromosome I"/>
</dbReference>
<name>A0A1M6VH99_9BRAD</name>
<proteinExistence type="predicted"/>
<dbReference type="RefSeq" id="WP_172842074.1">
    <property type="nucleotide sequence ID" value="NZ_LT670844.1"/>
</dbReference>
<dbReference type="InterPro" id="IPR021937">
    <property type="entry name" value="DUF3551"/>
</dbReference>
<gene>
    <name evidence="2" type="ORF">SAMN05444159_4228</name>
</gene>
<dbReference type="Pfam" id="PF12071">
    <property type="entry name" value="DUF3551"/>
    <property type="match status" value="1"/>
</dbReference>
<organism evidence="2 3">
    <name type="scientific">Bradyrhizobium lablabi</name>
    <dbReference type="NCBI Taxonomy" id="722472"/>
    <lineage>
        <taxon>Bacteria</taxon>
        <taxon>Pseudomonadati</taxon>
        <taxon>Pseudomonadota</taxon>
        <taxon>Alphaproteobacteria</taxon>
        <taxon>Hyphomicrobiales</taxon>
        <taxon>Nitrobacteraceae</taxon>
        <taxon>Bradyrhizobium</taxon>
    </lineage>
</organism>
<protein>
    <recommendedName>
        <fullName evidence="4">DUF3551 domain-containing protein</fullName>
    </recommendedName>
</protein>
<feature type="chain" id="PRO_5013268975" description="DUF3551 domain-containing protein" evidence="1">
    <location>
        <begin position="31"/>
        <end position="98"/>
    </location>
</feature>
<evidence type="ECO:0000313" key="3">
    <source>
        <dbReference type="Proteomes" id="UP000189935"/>
    </source>
</evidence>
<evidence type="ECO:0000313" key="2">
    <source>
        <dbReference type="EMBL" id="SHK80636.1"/>
    </source>
</evidence>
<evidence type="ECO:0008006" key="4">
    <source>
        <dbReference type="Google" id="ProtNLM"/>
    </source>
</evidence>
<dbReference type="AlphaFoldDB" id="A0A1M6VH99"/>